<dbReference type="STRING" id="765257.A0A0C9Y124"/>
<dbReference type="OrthoDB" id="2831558at2759"/>
<accession>A0A0C9Y124</accession>
<dbReference type="EMBL" id="KN834378">
    <property type="protein sequence ID" value="KIK10886.1"/>
    <property type="molecule type" value="Genomic_DNA"/>
</dbReference>
<organism evidence="1 2">
    <name type="scientific">Pisolithus microcarpus 441</name>
    <dbReference type="NCBI Taxonomy" id="765257"/>
    <lineage>
        <taxon>Eukaryota</taxon>
        <taxon>Fungi</taxon>
        <taxon>Dikarya</taxon>
        <taxon>Basidiomycota</taxon>
        <taxon>Agaricomycotina</taxon>
        <taxon>Agaricomycetes</taxon>
        <taxon>Agaricomycetidae</taxon>
        <taxon>Boletales</taxon>
        <taxon>Sclerodermatineae</taxon>
        <taxon>Pisolithaceae</taxon>
        <taxon>Pisolithus</taxon>
    </lineage>
</organism>
<dbReference type="AlphaFoldDB" id="A0A0C9Y124"/>
<evidence type="ECO:0000313" key="1">
    <source>
        <dbReference type="EMBL" id="KIK10886.1"/>
    </source>
</evidence>
<protein>
    <submittedName>
        <fullName evidence="1">Uncharacterized protein</fullName>
    </submittedName>
</protein>
<dbReference type="InterPro" id="IPR051035">
    <property type="entry name" value="Mito_inheritance_9"/>
</dbReference>
<keyword evidence="2" id="KW-1185">Reference proteome</keyword>
<evidence type="ECO:0000313" key="2">
    <source>
        <dbReference type="Proteomes" id="UP000054018"/>
    </source>
</evidence>
<reference evidence="1 2" key="1">
    <citation type="submission" date="2014-04" db="EMBL/GenBank/DDBJ databases">
        <authorList>
            <consortium name="DOE Joint Genome Institute"/>
            <person name="Kuo A."/>
            <person name="Kohler A."/>
            <person name="Costa M.D."/>
            <person name="Nagy L.G."/>
            <person name="Floudas D."/>
            <person name="Copeland A."/>
            <person name="Barry K.W."/>
            <person name="Cichocki N."/>
            <person name="Veneault-Fourrey C."/>
            <person name="LaButti K."/>
            <person name="Lindquist E.A."/>
            <person name="Lipzen A."/>
            <person name="Lundell T."/>
            <person name="Morin E."/>
            <person name="Murat C."/>
            <person name="Sun H."/>
            <person name="Tunlid A."/>
            <person name="Henrissat B."/>
            <person name="Grigoriev I.V."/>
            <person name="Hibbett D.S."/>
            <person name="Martin F."/>
            <person name="Nordberg H.P."/>
            <person name="Cantor M.N."/>
            <person name="Hua S.X."/>
        </authorList>
    </citation>
    <scope>NUCLEOTIDE SEQUENCE [LARGE SCALE GENOMIC DNA]</scope>
    <source>
        <strain evidence="1 2">441</strain>
    </source>
</reference>
<dbReference type="HOGENOM" id="CLU_019189_12_0_1"/>
<name>A0A0C9Y124_9AGAM</name>
<feature type="non-terminal residue" evidence="1">
    <location>
        <position position="83"/>
    </location>
</feature>
<sequence>MTHSHNYLFEYTSGRWIYNDALRLAERRRVFNVDGLCRLAVQSVDRSPDDIVEFTKLAEGGSNRIFLITMRGGFQMVARIPYP</sequence>
<dbReference type="PANTHER" id="PTHR36091">
    <property type="entry name" value="ALTERED INHERITANCE OF MITOCHONDRIA PROTEIN 9, MITOCHONDRIAL"/>
    <property type="match status" value="1"/>
</dbReference>
<reference evidence="2" key="2">
    <citation type="submission" date="2015-01" db="EMBL/GenBank/DDBJ databases">
        <title>Evolutionary Origins and Diversification of the Mycorrhizal Mutualists.</title>
        <authorList>
            <consortium name="DOE Joint Genome Institute"/>
            <consortium name="Mycorrhizal Genomics Consortium"/>
            <person name="Kohler A."/>
            <person name="Kuo A."/>
            <person name="Nagy L.G."/>
            <person name="Floudas D."/>
            <person name="Copeland A."/>
            <person name="Barry K.W."/>
            <person name="Cichocki N."/>
            <person name="Veneault-Fourrey C."/>
            <person name="LaButti K."/>
            <person name="Lindquist E.A."/>
            <person name="Lipzen A."/>
            <person name="Lundell T."/>
            <person name="Morin E."/>
            <person name="Murat C."/>
            <person name="Riley R."/>
            <person name="Ohm R."/>
            <person name="Sun H."/>
            <person name="Tunlid A."/>
            <person name="Henrissat B."/>
            <person name="Grigoriev I.V."/>
            <person name="Hibbett D.S."/>
            <person name="Martin F."/>
        </authorList>
    </citation>
    <scope>NUCLEOTIDE SEQUENCE [LARGE SCALE GENOMIC DNA]</scope>
    <source>
        <strain evidence="2">441</strain>
    </source>
</reference>
<gene>
    <name evidence="1" type="ORF">PISMIDRAFT_19996</name>
</gene>
<proteinExistence type="predicted"/>
<dbReference type="GO" id="GO:0005739">
    <property type="term" value="C:mitochondrion"/>
    <property type="evidence" value="ECO:0007669"/>
    <property type="project" value="TreeGrafter"/>
</dbReference>
<dbReference type="Proteomes" id="UP000054018">
    <property type="component" value="Unassembled WGS sequence"/>
</dbReference>
<dbReference type="PANTHER" id="PTHR36091:SF2">
    <property type="entry name" value="AMINOGLYCOSIDE PHOSPHOTRANSFERASE DOMAIN-CONTAINING PROTEIN"/>
    <property type="match status" value="1"/>
</dbReference>